<feature type="transmembrane region" description="Helical" evidence="8">
    <location>
        <begin position="333"/>
        <end position="355"/>
    </location>
</feature>
<dbReference type="RefSeq" id="WP_087997996.1">
    <property type="nucleotide sequence ID" value="NZ_BMHB01000001.1"/>
</dbReference>
<comment type="caution">
    <text evidence="9">The sequence shown here is derived from an EMBL/GenBank/DDBJ whole genome shotgun (WGS) entry which is preliminary data.</text>
</comment>
<dbReference type="PANTHER" id="PTHR34975:SF2">
    <property type="entry name" value="SPORE GERMINATION PROTEIN A2"/>
    <property type="match status" value="1"/>
</dbReference>
<feature type="transmembrane region" description="Helical" evidence="8">
    <location>
        <begin position="182"/>
        <end position="206"/>
    </location>
</feature>
<protein>
    <submittedName>
        <fullName evidence="9">Germination protein</fullName>
    </submittedName>
</protein>
<feature type="transmembrane region" description="Helical" evidence="8">
    <location>
        <begin position="40"/>
        <end position="61"/>
    </location>
</feature>
<feature type="transmembrane region" description="Helical" evidence="8">
    <location>
        <begin position="112"/>
        <end position="133"/>
    </location>
</feature>
<organism evidence="9 10">
    <name type="scientific">Gottfriedia solisilvae</name>
    <dbReference type="NCBI Taxonomy" id="1516104"/>
    <lineage>
        <taxon>Bacteria</taxon>
        <taxon>Bacillati</taxon>
        <taxon>Bacillota</taxon>
        <taxon>Bacilli</taxon>
        <taxon>Bacillales</taxon>
        <taxon>Bacillaceae</taxon>
        <taxon>Gottfriedia</taxon>
    </lineage>
</organism>
<dbReference type="Gene3D" id="1.20.1740.10">
    <property type="entry name" value="Amino acid/polyamine transporter I"/>
    <property type="match status" value="1"/>
</dbReference>
<proteinExistence type="inferred from homology"/>
<evidence type="ECO:0000256" key="8">
    <source>
        <dbReference type="SAM" id="Phobius"/>
    </source>
</evidence>
<evidence type="ECO:0000256" key="2">
    <source>
        <dbReference type="ARBA" id="ARBA00007998"/>
    </source>
</evidence>
<dbReference type="Pfam" id="PF03845">
    <property type="entry name" value="Spore_permease"/>
    <property type="match status" value="1"/>
</dbReference>
<comment type="subcellular location">
    <subcellularLocation>
        <location evidence="1">Membrane</location>
        <topology evidence="1">Multi-pass membrane protein</topology>
    </subcellularLocation>
</comment>
<name>A0A8J3AGR4_9BACI</name>
<dbReference type="NCBIfam" id="TIGR00912">
    <property type="entry name" value="2A0309"/>
    <property type="match status" value="1"/>
</dbReference>
<evidence type="ECO:0000313" key="9">
    <source>
        <dbReference type="EMBL" id="GGI13043.1"/>
    </source>
</evidence>
<feature type="transmembrane region" description="Helical" evidence="8">
    <location>
        <begin position="218"/>
        <end position="239"/>
    </location>
</feature>
<evidence type="ECO:0000313" key="10">
    <source>
        <dbReference type="Proteomes" id="UP000626244"/>
    </source>
</evidence>
<evidence type="ECO:0000256" key="3">
    <source>
        <dbReference type="ARBA" id="ARBA00022448"/>
    </source>
</evidence>
<evidence type="ECO:0000256" key="1">
    <source>
        <dbReference type="ARBA" id="ARBA00004141"/>
    </source>
</evidence>
<evidence type="ECO:0000256" key="4">
    <source>
        <dbReference type="ARBA" id="ARBA00022544"/>
    </source>
</evidence>
<keyword evidence="5 8" id="KW-0812">Transmembrane</keyword>
<dbReference type="AlphaFoldDB" id="A0A8J3AGR4"/>
<gene>
    <name evidence="9" type="primary">gerKB</name>
    <name evidence="9" type="ORF">GCM10007380_15940</name>
</gene>
<keyword evidence="4" id="KW-0309">Germination</keyword>
<dbReference type="GO" id="GO:0009847">
    <property type="term" value="P:spore germination"/>
    <property type="evidence" value="ECO:0007669"/>
    <property type="project" value="InterPro"/>
</dbReference>
<evidence type="ECO:0000256" key="6">
    <source>
        <dbReference type="ARBA" id="ARBA00022989"/>
    </source>
</evidence>
<feature type="transmembrane region" description="Helical" evidence="8">
    <location>
        <begin position="305"/>
        <end position="321"/>
    </location>
</feature>
<comment type="similarity">
    <text evidence="2">Belongs to the amino acid-polyamine-organocation (APC) superfamily. Spore germination protein (SGP) (TC 2.A.3.9) family.</text>
</comment>
<keyword evidence="10" id="KW-1185">Reference proteome</keyword>
<reference evidence="10" key="1">
    <citation type="journal article" date="2019" name="Int. J. Syst. Evol. Microbiol.">
        <title>The Global Catalogue of Microorganisms (GCM) 10K type strain sequencing project: providing services to taxonomists for standard genome sequencing and annotation.</title>
        <authorList>
            <consortium name="The Broad Institute Genomics Platform"/>
            <consortium name="The Broad Institute Genome Sequencing Center for Infectious Disease"/>
            <person name="Wu L."/>
            <person name="Ma J."/>
        </authorList>
    </citation>
    <scope>NUCLEOTIDE SEQUENCE [LARGE SCALE GENOMIC DNA]</scope>
    <source>
        <strain evidence="10">CGMCC 1.14993</strain>
    </source>
</reference>
<dbReference type="GO" id="GO:0016020">
    <property type="term" value="C:membrane"/>
    <property type="evidence" value="ECO:0007669"/>
    <property type="project" value="UniProtKB-SubCell"/>
</dbReference>
<feature type="transmembrane region" description="Helical" evidence="8">
    <location>
        <begin position="140"/>
        <end position="162"/>
    </location>
</feature>
<evidence type="ECO:0000256" key="5">
    <source>
        <dbReference type="ARBA" id="ARBA00022692"/>
    </source>
</evidence>
<dbReference type="InterPro" id="IPR004761">
    <property type="entry name" value="Spore_GerAB"/>
</dbReference>
<keyword evidence="6 8" id="KW-1133">Transmembrane helix</keyword>
<feature type="transmembrane region" description="Helical" evidence="8">
    <location>
        <begin position="12"/>
        <end position="34"/>
    </location>
</feature>
<dbReference type="EMBL" id="BMHB01000001">
    <property type="protein sequence ID" value="GGI13043.1"/>
    <property type="molecule type" value="Genomic_DNA"/>
</dbReference>
<feature type="transmembrane region" description="Helical" evidence="8">
    <location>
        <begin position="268"/>
        <end position="293"/>
    </location>
</feature>
<feature type="transmembrane region" description="Helical" evidence="8">
    <location>
        <begin position="81"/>
        <end position="106"/>
    </location>
</feature>
<dbReference type="PANTHER" id="PTHR34975">
    <property type="entry name" value="SPORE GERMINATION PROTEIN A2"/>
    <property type="match status" value="1"/>
</dbReference>
<keyword evidence="7 8" id="KW-0472">Membrane</keyword>
<dbReference type="Proteomes" id="UP000626244">
    <property type="component" value="Unassembled WGS sequence"/>
</dbReference>
<dbReference type="OrthoDB" id="2446105at2"/>
<evidence type="ECO:0000256" key="7">
    <source>
        <dbReference type="ARBA" id="ARBA00023136"/>
    </source>
</evidence>
<accession>A0A8J3AGR4</accession>
<keyword evidence="3" id="KW-0813">Transport</keyword>
<sequence>MNNKKLLSKSQLMFFILQSQIGVGLLSLPYMVHLHAKNDGWISVIIAGMIVFVFLFIMWALGKRFPDDTIYEYSNKIVGKYLGTVISFFYALNFFIISIFVVTITVSILKKWILTFTPPFVIILCIVGTGVYLARENLKVIGRFFTFVSILILFLVFLELLSYKDANYKYLLPVGQAGFKNIMIGSHDSLTAMLGFESLLVIYPFVKGNAKDILKNSTIAITFVTVLYTFFLITSFVVFSPEEIKIVSEPILYMLKALSYEVVERLDLIFLSIWVVPIITSFVTYLHIASVGMEKIFKQSNHKKVTLVLGILIMIISVFIPQEDQIIDKFNIIVSYSSYIFIAIIPLILLIVSIIRKKKGQSQLYEN</sequence>